<evidence type="ECO:0000313" key="1">
    <source>
        <dbReference type="EMBL" id="ELQ44925.1"/>
    </source>
</evidence>
<reference evidence="1" key="1">
    <citation type="journal article" date="2012" name="PLoS Genet.">
        <title>Comparative analysis of the genomes of two field isolates of the rice blast fungus Magnaporthe oryzae.</title>
        <authorList>
            <person name="Xue M."/>
            <person name="Yang J."/>
            <person name="Li Z."/>
            <person name="Hu S."/>
            <person name="Yao N."/>
            <person name="Dean R.A."/>
            <person name="Zhao W."/>
            <person name="Shen M."/>
            <person name="Zhang H."/>
            <person name="Li C."/>
            <person name="Liu L."/>
            <person name="Cao L."/>
            <person name="Xu X."/>
            <person name="Xing Y."/>
            <person name="Hsiang T."/>
            <person name="Zhang Z."/>
            <person name="Xu J.R."/>
            <person name="Peng Y.L."/>
        </authorList>
    </citation>
    <scope>NUCLEOTIDE SEQUENCE</scope>
    <source>
        <strain evidence="1">Y34</strain>
    </source>
</reference>
<dbReference type="Proteomes" id="UP000011086">
    <property type="component" value="Unassembled WGS sequence"/>
</dbReference>
<gene>
    <name evidence="1" type="ORF">OOU_Y34scaffold00035g6</name>
</gene>
<organism evidence="1">
    <name type="scientific">Pyricularia oryzae (strain Y34)</name>
    <name type="common">Rice blast fungus</name>
    <name type="synonym">Magnaporthe oryzae</name>
    <dbReference type="NCBI Taxonomy" id="1143189"/>
    <lineage>
        <taxon>Eukaryota</taxon>
        <taxon>Fungi</taxon>
        <taxon>Dikarya</taxon>
        <taxon>Ascomycota</taxon>
        <taxon>Pezizomycotina</taxon>
        <taxon>Sordariomycetes</taxon>
        <taxon>Sordariomycetidae</taxon>
        <taxon>Magnaporthales</taxon>
        <taxon>Pyriculariaceae</taxon>
        <taxon>Pyricularia</taxon>
    </lineage>
</organism>
<dbReference type="AlphaFoldDB" id="A0AA97PAB4"/>
<proteinExistence type="predicted"/>
<sequence length="44" mass="5369">MIDGWMTKTFGGKWEDHQNMFIGKIFRYYRKLLRKRSPPHVTPT</sequence>
<name>A0AA97PAB4_PYRO3</name>
<accession>A0AA97PAB4</accession>
<dbReference type="EMBL" id="JH793199">
    <property type="protein sequence ID" value="ELQ44925.1"/>
    <property type="molecule type" value="Genomic_DNA"/>
</dbReference>
<protein>
    <submittedName>
        <fullName evidence="1">Uncharacterized protein</fullName>
    </submittedName>
</protein>